<dbReference type="Pfam" id="PF18476">
    <property type="entry name" value="PIN_8"/>
    <property type="match status" value="1"/>
</dbReference>
<organism evidence="3 4">
    <name type="scientific">Williamsia serinedens</name>
    <dbReference type="NCBI Taxonomy" id="391736"/>
    <lineage>
        <taxon>Bacteria</taxon>
        <taxon>Bacillati</taxon>
        <taxon>Actinomycetota</taxon>
        <taxon>Actinomycetes</taxon>
        <taxon>Mycobacteriales</taxon>
        <taxon>Nocardiaceae</taxon>
        <taxon>Williamsia</taxon>
    </lineage>
</organism>
<feature type="region of interest" description="Disordered" evidence="1">
    <location>
        <begin position="402"/>
        <end position="437"/>
    </location>
</feature>
<dbReference type="Proteomes" id="UP001205740">
    <property type="component" value="Unassembled WGS sequence"/>
</dbReference>
<proteinExistence type="predicted"/>
<evidence type="ECO:0000313" key="4">
    <source>
        <dbReference type="Proteomes" id="UP001205740"/>
    </source>
</evidence>
<feature type="compositionally biased region" description="Polar residues" evidence="1">
    <location>
        <begin position="408"/>
        <end position="419"/>
    </location>
</feature>
<gene>
    <name evidence="3" type="ORF">LX12_004244</name>
</gene>
<name>A0ABT1H793_9NOCA</name>
<feature type="compositionally biased region" description="Acidic residues" evidence="1">
    <location>
        <begin position="428"/>
        <end position="437"/>
    </location>
</feature>
<accession>A0ABT1H793</accession>
<feature type="compositionally biased region" description="Basic and acidic residues" evidence="1">
    <location>
        <begin position="179"/>
        <end position="192"/>
    </location>
</feature>
<evidence type="ECO:0000259" key="2">
    <source>
        <dbReference type="Pfam" id="PF18476"/>
    </source>
</evidence>
<sequence length="437" mass="49494">MRDTFAEWYWPDDDDLREIVSNGLIVLDSNVLLDLYRHSAETREALFSTLEHDRIRPRLRLTYQAGLEFHRNRLRTVGEHKRQYDDVLRALRELEESPQVVLKVLFDRIGAMRDPGVQDELNRVARKATKRLVRRVRRELKAAARTNVVVPSDVRVRDEIRDRIERLFSDPGQVGYRPSSEEREEREKDVRDRLRRGLPPGTEDKEKEDGGIGDPLIWLEMKSLAVAETLPVLFVSGDAKRDWIHRTAGEAAGPLPALRQEFAVDTGQSFHSMKWGGLLENARKYLDVEVAAETVEVVEADEREADRRRQFQAAARAAASTPTSGVGSGNAFADLARQAGALDPLRNSTVFESILDSLRENITYPTPSDMFSDFVRQKIHARPPSEMFPDIALLNAATTRRLAPLENMDSNPPSPQQKTTESDAPDAASDDDQDAHQ</sequence>
<dbReference type="EMBL" id="JAMTCG010000011">
    <property type="protein sequence ID" value="MCP2163031.1"/>
    <property type="molecule type" value="Genomic_DNA"/>
</dbReference>
<evidence type="ECO:0000256" key="1">
    <source>
        <dbReference type="SAM" id="MobiDB-lite"/>
    </source>
</evidence>
<protein>
    <recommendedName>
        <fullName evidence="2">PIN like domain-containing protein</fullName>
    </recommendedName>
</protein>
<reference evidence="3 4" key="1">
    <citation type="submission" date="2022-06" db="EMBL/GenBank/DDBJ databases">
        <title>Genomic Encyclopedia of Archaeal and Bacterial Type Strains, Phase II (KMG-II): from individual species to whole genera.</title>
        <authorList>
            <person name="Goeker M."/>
        </authorList>
    </citation>
    <scope>NUCLEOTIDE SEQUENCE [LARGE SCALE GENOMIC DNA]</scope>
    <source>
        <strain evidence="3 4">DSM 45037</strain>
    </source>
</reference>
<feature type="region of interest" description="Disordered" evidence="1">
    <location>
        <begin position="171"/>
        <end position="212"/>
    </location>
</feature>
<feature type="domain" description="PIN like" evidence="2">
    <location>
        <begin position="24"/>
        <end position="258"/>
    </location>
</feature>
<comment type="caution">
    <text evidence="3">The sequence shown here is derived from an EMBL/GenBank/DDBJ whole genome shotgun (WGS) entry which is preliminary data.</text>
</comment>
<evidence type="ECO:0000313" key="3">
    <source>
        <dbReference type="EMBL" id="MCP2163031.1"/>
    </source>
</evidence>
<keyword evidence="4" id="KW-1185">Reference proteome</keyword>
<dbReference type="RefSeq" id="WP_253656602.1">
    <property type="nucleotide sequence ID" value="NZ_BAAAOE010000002.1"/>
</dbReference>
<dbReference type="InterPro" id="IPR041578">
    <property type="entry name" value="PIN_8"/>
</dbReference>